<dbReference type="Proteomes" id="UP000770015">
    <property type="component" value="Unassembled WGS sequence"/>
</dbReference>
<reference evidence="2" key="1">
    <citation type="journal article" date="2021" name="Nat. Commun.">
        <title>Genetic determinants of endophytism in the Arabidopsis root mycobiome.</title>
        <authorList>
            <person name="Mesny F."/>
            <person name="Miyauchi S."/>
            <person name="Thiergart T."/>
            <person name="Pickel B."/>
            <person name="Atanasova L."/>
            <person name="Karlsson M."/>
            <person name="Huettel B."/>
            <person name="Barry K.W."/>
            <person name="Haridas S."/>
            <person name="Chen C."/>
            <person name="Bauer D."/>
            <person name="Andreopoulos W."/>
            <person name="Pangilinan J."/>
            <person name="LaButti K."/>
            <person name="Riley R."/>
            <person name="Lipzen A."/>
            <person name="Clum A."/>
            <person name="Drula E."/>
            <person name="Henrissat B."/>
            <person name="Kohler A."/>
            <person name="Grigoriev I.V."/>
            <person name="Martin F.M."/>
            <person name="Hacquard S."/>
        </authorList>
    </citation>
    <scope>NUCLEOTIDE SEQUENCE</scope>
    <source>
        <strain evidence="2">MPI-SDFR-AT-0117</strain>
    </source>
</reference>
<name>A0A9P8VIE8_9PEZI</name>
<proteinExistence type="predicted"/>
<keyword evidence="1" id="KW-0812">Transmembrane</keyword>
<protein>
    <submittedName>
        <fullName evidence="2">Uncharacterized protein</fullName>
    </submittedName>
</protein>
<dbReference type="AlphaFoldDB" id="A0A9P8VIE8"/>
<organism evidence="2 3">
    <name type="scientific">Plectosphaerella plurivora</name>
    <dbReference type="NCBI Taxonomy" id="936078"/>
    <lineage>
        <taxon>Eukaryota</taxon>
        <taxon>Fungi</taxon>
        <taxon>Dikarya</taxon>
        <taxon>Ascomycota</taxon>
        <taxon>Pezizomycotina</taxon>
        <taxon>Sordariomycetes</taxon>
        <taxon>Hypocreomycetidae</taxon>
        <taxon>Glomerellales</taxon>
        <taxon>Plectosphaerellaceae</taxon>
        <taxon>Plectosphaerella</taxon>
    </lineage>
</organism>
<feature type="transmembrane region" description="Helical" evidence="1">
    <location>
        <begin position="305"/>
        <end position="331"/>
    </location>
</feature>
<dbReference type="EMBL" id="JAGSXJ010000003">
    <property type="protein sequence ID" value="KAH6694064.1"/>
    <property type="molecule type" value="Genomic_DNA"/>
</dbReference>
<gene>
    <name evidence="2" type="ORF">F5X68DRAFT_248671</name>
</gene>
<dbReference type="OrthoDB" id="4827041at2759"/>
<sequence length="362" mass="40972">MSMPPDQQTTYPSNETLLVEALWPDEKPGSQQNEDFASEMVKTMGVLSSHLQPWPIHMQPAGLHLLKEIEPSPSMTFDDLSKKIVEIYQAEQPGATLASKVIQDVVRRLVRCWTMTTIHLGSSRSRLAVRWEGTQTLESVIEAQLDPLEKASEACTPRSLDKDLTAVNLVKYQDVHIRWSFDMTDHLKLTTENGTYTLVVFEHKIWVKNNRDWPDRCPVPQDVLDELMLTLNVLFPNTDHKTRRLLKGFAKVQIQDLGNCGVAKTYNLGDFRYWRARMAELDILLNAQQRGFRQVYRLDKNKQNLMGVVLFWVSGVAVLVLTIIGSVSGIMSLQVSQAAYRLAVAQACADADVKDGLPQYCT</sequence>
<keyword evidence="3" id="KW-1185">Reference proteome</keyword>
<evidence type="ECO:0000313" key="3">
    <source>
        <dbReference type="Proteomes" id="UP000770015"/>
    </source>
</evidence>
<accession>A0A9P8VIE8</accession>
<evidence type="ECO:0000256" key="1">
    <source>
        <dbReference type="SAM" id="Phobius"/>
    </source>
</evidence>
<keyword evidence="1" id="KW-0472">Membrane</keyword>
<comment type="caution">
    <text evidence="2">The sequence shown here is derived from an EMBL/GenBank/DDBJ whole genome shotgun (WGS) entry which is preliminary data.</text>
</comment>
<keyword evidence="1" id="KW-1133">Transmembrane helix</keyword>
<evidence type="ECO:0000313" key="2">
    <source>
        <dbReference type="EMBL" id="KAH6694064.1"/>
    </source>
</evidence>